<sequence>MGWFERFRLRRAARRYARYVPAALRKGWGKSEFYTVGQVEAVLTSLDVSGSFKDIARAAFLTQEDYHLSQDSRAGLSYADARSLFHEMQAKLPYAYGRYEFEAMENVQAARQYGVGDR</sequence>
<comment type="caution">
    <text evidence="1">The sequence shown here is derived from an EMBL/GenBank/DDBJ whole genome shotgun (WGS) entry which is preliminary data.</text>
</comment>
<protein>
    <submittedName>
        <fullName evidence="1">Uncharacterized protein</fullName>
    </submittedName>
</protein>
<dbReference type="Pfam" id="PF20196">
    <property type="entry name" value="DUF6559"/>
    <property type="match status" value="1"/>
</dbReference>
<accession>A0ABT5HPH9</accession>
<organism evidence="1 2">
    <name type="scientific">Asticcacaulis aquaticus</name>
    <dbReference type="NCBI Taxonomy" id="2984212"/>
    <lineage>
        <taxon>Bacteria</taxon>
        <taxon>Pseudomonadati</taxon>
        <taxon>Pseudomonadota</taxon>
        <taxon>Alphaproteobacteria</taxon>
        <taxon>Caulobacterales</taxon>
        <taxon>Caulobacteraceae</taxon>
        <taxon>Asticcacaulis</taxon>
    </lineage>
</organism>
<gene>
    <name evidence="1" type="ORF">PQU92_01690</name>
</gene>
<keyword evidence="2" id="KW-1185">Reference proteome</keyword>
<evidence type="ECO:0000313" key="2">
    <source>
        <dbReference type="Proteomes" id="UP001214854"/>
    </source>
</evidence>
<reference evidence="1 2" key="1">
    <citation type="submission" date="2023-01" db="EMBL/GenBank/DDBJ databases">
        <title>Novel species of the genus Asticcacaulis isolated from rivers.</title>
        <authorList>
            <person name="Lu H."/>
        </authorList>
    </citation>
    <scope>NUCLEOTIDE SEQUENCE [LARGE SCALE GENOMIC DNA]</scope>
    <source>
        <strain evidence="1 2">BYS171W</strain>
    </source>
</reference>
<proteinExistence type="predicted"/>
<evidence type="ECO:0000313" key="1">
    <source>
        <dbReference type="EMBL" id="MDC7681970.1"/>
    </source>
</evidence>
<name>A0ABT5HPH9_9CAUL</name>
<dbReference type="InterPro" id="IPR046689">
    <property type="entry name" value="DUF6559"/>
</dbReference>
<dbReference type="Proteomes" id="UP001214854">
    <property type="component" value="Unassembled WGS sequence"/>
</dbReference>
<dbReference type="RefSeq" id="WP_272746482.1">
    <property type="nucleotide sequence ID" value="NZ_JAQQKX010000001.1"/>
</dbReference>
<dbReference type="EMBL" id="JAQQKX010000001">
    <property type="protein sequence ID" value="MDC7681970.1"/>
    <property type="molecule type" value="Genomic_DNA"/>
</dbReference>